<dbReference type="PROSITE" id="PS00061">
    <property type="entry name" value="ADH_SHORT"/>
    <property type="match status" value="1"/>
</dbReference>
<dbReference type="InterPro" id="IPR036291">
    <property type="entry name" value="NAD(P)-bd_dom_sf"/>
</dbReference>
<dbReference type="AlphaFoldDB" id="Q6BN16"/>
<evidence type="ECO:0000313" key="4">
    <source>
        <dbReference type="EMBL" id="CAG88708.2"/>
    </source>
</evidence>
<protein>
    <submittedName>
        <fullName evidence="4">DEHA2F00990p</fullName>
    </submittedName>
</protein>
<dbReference type="InParanoid" id="Q6BN16"/>
<reference evidence="4 5" key="1">
    <citation type="journal article" date="2004" name="Nature">
        <title>Genome evolution in yeasts.</title>
        <authorList>
            <consortium name="Genolevures"/>
            <person name="Dujon B."/>
            <person name="Sherman D."/>
            <person name="Fischer G."/>
            <person name="Durrens P."/>
            <person name="Casaregola S."/>
            <person name="Lafontaine I."/>
            <person name="de Montigny J."/>
            <person name="Marck C."/>
            <person name="Neuveglise C."/>
            <person name="Talla E."/>
            <person name="Goffard N."/>
            <person name="Frangeul L."/>
            <person name="Aigle M."/>
            <person name="Anthouard V."/>
            <person name="Babour A."/>
            <person name="Barbe V."/>
            <person name="Barnay S."/>
            <person name="Blanchin S."/>
            <person name="Beckerich J.M."/>
            <person name="Beyne E."/>
            <person name="Bleykasten C."/>
            <person name="Boisrame A."/>
            <person name="Boyer J."/>
            <person name="Cattolico L."/>
            <person name="Confanioleri F."/>
            <person name="de Daruvar A."/>
            <person name="Despons L."/>
            <person name="Fabre E."/>
            <person name="Fairhead C."/>
            <person name="Ferry-Dumazet H."/>
            <person name="Groppi A."/>
            <person name="Hantraye F."/>
            <person name="Hennequin C."/>
            <person name="Jauniaux N."/>
            <person name="Joyet P."/>
            <person name="Kachouri R."/>
            <person name="Kerrest A."/>
            <person name="Koszul R."/>
            <person name="Lemaire M."/>
            <person name="Lesur I."/>
            <person name="Ma L."/>
            <person name="Muller H."/>
            <person name="Nicaud J.M."/>
            <person name="Nikolski M."/>
            <person name="Oztas S."/>
            <person name="Ozier-Kalogeropoulos O."/>
            <person name="Pellenz S."/>
            <person name="Potier S."/>
            <person name="Richard G.F."/>
            <person name="Straub M.L."/>
            <person name="Suleau A."/>
            <person name="Swennene D."/>
            <person name="Tekaia F."/>
            <person name="Wesolowski-Louvel M."/>
            <person name="Westhof E."/>
            <person name="Wirth B."/>
            <person name="Zeniou-Meyer M."/>
            <person name="Zivanovic I."/>
            <person name="Bolotin-Fukuhara M."/>
            <person name="Thierry A."/>
            <person name="Bouchier C."/>
            <person name="Caudron B."/>
            <person name="Scarpelli C."/>
            <person name="Gaillardin C."/>
            <person name="Weissenbach J."/>
            <person name="Wincker P."/>
            <person name="Souciet J.L."/>
        </authorList>
    </citation>
    <scope>NUCLEOTIDE SEQUENCE [LARGE SCALE GENOMIC DNA]</scope>
    <source>
        <strain evidence="5">ATCC 36239 / CBS 767 / BCRC 21394 / JCM 1990 / NBRC 0083 / IGC 2968</strain>
    </source>
</reference>
<proteinExistence type="inferred from homology"/>
<dbReference type="EMBL" id="CR382138">
    <property type="protein sequence ID" value="CAG88708.2"/>
    <property type="molecule type" value="Genomic_DNA"/>
</dbReference>
<dbReference type="HOGENOM" id="CLU_010194_1_1_1"/>
<dbReference type="Proteomes" id="UP000000599">
    <property type="component" value="Chromosome F"/>
</dbReference>
<dbReference type="PRINTS" id="PR00080">
    <property type="entry name" value="SDRFAMILY"/>
</dbReference>
<dbReference type="PANTHER" id="PTHR43008">
    <property type="entry name" value="BENZIL REDUCTASE"/>
    <property type="match status" value="1"/>
</dbReference>
<keyword evidence="3" id="KW-0560">Oxidoreductase</keyword>
<dbReference type="GeneID" id="2903804"/>
<dbReference type="KEGG" id="dha:DEHA2F00990g"/>
<dbReference type="eggNOG" id="KOG0725">
    <property type="taxonomic scope" value="Eukaryota"/>
</dbReference>
<evidence type="ECO:0000313" key="5">
    <source>
        <dbReference type="Proteomes" id="UP000000599"/>
    </source>
</evidence>
<evidence type="ECO:0000256" key="3">
    <source>
        <dbReference type="ARBA" id="ARBA00023002"/>
    </source>
</evidence>
<dbReference type="GO" id="GO:0044281">
    <property type="term" value="P:small molecule metabolic process"/>
    <property type="evidence" value="ECO:0007669"/>
    <property type="project" value="UniProtKB-ARBA"/>
</dbReference>
<dbReference type="OrthoDB" id="1888931at2759"/>
<dbReference type="InterPro" id="IPR020904">
    <property type="entry name" value="Sc_DH/Rdtase_CS"/>
</dbReference>
<dbReference type="RefSeq" id="XP_460404.2">
    <property type="nucleotide sequence ID" value="XM_460404.1"/>
</dbReference>
<dbReference type="GO" id="GO:0050085">
    <property type="term" value="F:mannitol 2-dehydrogenase (NADP+) activity"/>
    <property type="evidence" value="ECO:0007669"/>
    <property type="project" value="UniProtKB-ARBA"/>
</dbReference>
<dbReference type="OMA" id="WEDGPFI"/>
<dbReference type="GO" id="GO:0005975">
    <property type="term" value="P:carbohydrate metabolic process"/>
    <property type="evidence" value="ECO:0007669"/>
    <property type="project" value="UniProtKB-ARBA"/>
</dbReference>
<sequence>MTVKAFDDNVSDTHYLLDTPRSLPTRDPQLNNHVIDLFNLKGKVAVVTGGGQGIGYAICEAYAQAGAEVAIWDISDTSTVATKLEKLYGVKSRSYVCDVTDSKRVEQTVNNIVEDFGDIDIFVANAGINIPVGTIINEENSNDKNWLKVMDINLNGVYYCAKNVGKVFSRKPEGRKGSMIITGSMSGHIINTPVHQAAYNASKASVIHFAKSLAIEFVDFARVNSISPGYVNSGINDHLPSNTRKRWWSTIPMGREGLPRELVGAYLYLASDASTYTTAADIIVDGGWCAV</sequence>
<accession>Q6BN16</accession>
<evidence type="ECO:0000256" key="2">
    <source>
        <dbReference type="ARBA" id="ARBA00022857"/>
    </source>
</evidence>
<keyword evidence="2" id="KW-0521">NADP</keyword>
<evidence type="ECO:0000256" key="1">
    <source>
        <dbReference type="ARBA" id="ARBA00006484"/>
    </source>
</evidence>
<dbReference type="STRING" id="284592.Q6BN16"/>
<dbReference type="FunFam" id="3.40.50.720:FF:000090">
    <property type="entry name" value="NADP-dependent mannitol dehydrogenase"/>
    <property type="match status" value="1"/>
</dbReference>
<gene>
    <name evidence="4" type="ordered locus">DEHA2F00990g</name>
</gene>
<organism evidence="4 5">
    <name type="scientific">Debaryomyces hansenii (strain ATCC 36239 / CBS 767 / BCRC 21394 / JCM 1990 / NBRC 0083 / IGC 2968)</name>
    <name type="common">Yeast</name>
    <name type="synonym">Torulaspora hansenii</name>
    <dbReference type="NCBI Taxonomy" id="284592"/>
    <lineage>
        <taxon>Eukaryota</taxon>
        <taxon>Fungi</taxon>
        <taxon>Dikarya</taxon>
        <taxon>Ascomycota</taxon>
        <taxon>Saccharomycotina</taxon>
        <taxon>Pichiomycetes</taxon>
        <taxon>Debaryomycetaceae</taxon>
        <taxon>Debaryomyces</taxon>
    </lineage>
</organism>
<comment type="similarity">
    <text evidence="1">Belongs to the short-chain dehydrogenases/reductases (SDR) family.</text>
</comment>
<dbReference type="PANTHER" id="PTHR43008:SF13">
    <property type="entry name" value="L-XYLULOSE REDUCTASE-RELATED"/>
    <property type="match status" value="1"/>
</dbReference>
<name>Q6BN16_DEBHA</name>
<dbReference type="Pfam" id="PF13561">
    <property type="entry name" value="adh_short_C2"/>
    <property type="match status" value="1"/>
</dbReference>
<keyword evidence="5" id="KW-1185">Reference proteome</keyword>
<dbReference type="GO" id="GO:0050664">
    <property type="term" value="F:oxidoreductase activity, acting on NAD(P)H, oxygen as acceptor"/>
    <property type="evidence" value="ECO:0007669"/>
    <property type="project" value="TreeGrafter"/>
</dbReference>
<dbReference type="InterPro" id="IPR002347">
    <property type="entry name" value="SDR_fam"/>
</dbReference>
<dbReference type="PRINTS" id="PR00081">
    <property type="entry name" value="GDHRDH"/>
</dbReference>
<dbReference type="SUPFAM" id="SSF51735">
    <property type="entry name" value="NAD(P)-binding Rossmann-fold domains"/>
    <property type="match status" value="1"/>
</dbReference>
<dbReference type="Gene3D" id="3.40.50.720">
    <property type="entry name" value="NAD(P)-binding Rossmann-like Domain"/>
    <property type="match status" value="1"/>
</dbReference>
<dbReference type="VEuPathDB" id="FungiDB:DEHA2F00990g"/>